<dbReference type="AlphaFoldDB" id="A0A564VZB0"/>
<keyword evidence="2" id="KW-1185">Reference proteome</keyword>
<name>A0A564VZB0_9FIRM</name>
<reference evidence="1 2" key="1">
    <citation type="submission" date="2019-07" db="EMBL/GenBank/DDBJ databases">
        <authorList>
            <person name="Hibberd C M."/>
            <person name="Gehrig L. J."/>
            <person name="Chang H.-W."/>
            <person name="Venkatesh S."/>
        </authorList>
    </citation>
    <scope>NUCLEOTIDE SEQUENCE [LARGE SCALE GENOMIC DNA]</scope>
    <source>
        <strain evidence="1">Blautia_luti_SSTS_Bg7063</strain>
    </source>
</reference>
<dbReference type="RefSeq" id="WP_144093699.1">
    <property type="nucleotide sequence ID" value="NZ_CABHMX010000056.1"/>
</dbReference>
<proteinExistence type="predicted"/>
<sequence>MKNLNLIIDAPIIISGYLAPYFTEEDINYLLEHINTGAPFTLDKSQILVGTHGQYTPAIGAALYYVEKFIQSV</sequence>
<protein>
    <submittedName>
        <fullName evidence="1">Uncharacterized protein</fullName>
    </submittedName>
</protein>
<gene>
    <name evidence="1" type="ORF">RSSSTS7063_03187</name>
</gene>
<evidence type="ECO:0000313" key="2">
    <source>
        <dbReference type="Proteomes" id="UP000408482"/>
    </source>
</evidence>
<dbReference type="EMBL" id="CABHNW010000074">
    <property type="protein sequence ID" value="VUX37690.1"/>
    <property type="molecule type" value="Genomic_DNA"/>
</dbReference>
<dbReference type="Proteomes" id="UP000408482">
    <property type="component" value="Unassembled WGS sequence"/>
</dbReference>
<evidence type="ECO:0000313" key="1">
    <source>
        <dbReference type="EMBL" id="VUX37690.1"/>
    </source>
</evidence>
<accession>A0A564VZB0</accession>
<organism evidence="1 2">
    <name type="scientific">Blautia luti</name>
    <dbReference type="NCBI Taxonomy" id="89014"/>
    <lineage>
        <taxon>Bacteria</taxon>
        <taxon>Bacillati</taxon>
        <taxon>Bacillota</taxon>
        <taxon>Clostridia</taxon>
        <taxon>Lachnospirales</taxon>
        <taxon>Lachnospiraceae</taxon>
        <taxon>Blautia</taxon>
    </lineage>
</organism>